<sequence>MTSLPAKPVRRIGVYGGSFDPPHMGHLVLAQSAREALSLDRVLWVPVGHPWQKTDAAGHRVTEAAHREAMVRAAIAHQSGFALDRREIERDGPSYTIDTVRELQAEHPQATIFLIIGQDQYERLNTWREWRELLTRVTLAVADRDGRSAATPRSLMMVWHRVEPVPMPPMAVSSTEIRERIGAGASAASLVPEMVPAVVARYIDQHHLYRAASGTTAAA</sequence>
<keyword evidence="14" id="KW-1185">Reference proteome</keyword>
<evidence type="ECO:0000256" key="2">
    <source>
        <dbReference type="ARBA" id="ARBA00005019"/>
    </source>
</evidence>
<dbReference type="CDD" id="cd02165">
    <property type="entry name" value="NMNAT"/>
    <property type="match status" value="1"/>
</dbReference>
<dbReference type="PANTHER" id="PTHR39321">
    <property type="entry name" value="NICOTINATE-NUCLEOTIDE ADENYLYLTRANSFERASE-RELATED"/>
    <property type="match status" value="1"/>
</dbReference>
<dbReference type="Proteomes" id="UP000293671">
    <property type="component" value="Unassembled WGS sequence"/>
</dbReference>
<evidence type="ECO:0000256" key="8">
    <source>
        <dbReference type="ARBA" id="ARBA00022840"/>
    </source>
</evidence>
<dbReference type="EC" id="2.7.7.18" evidence="11"/>
<evidence type="ECO:0000256" key="1">
    <source>
        <dbReference type="ARBA" id="ARBA00002324"/>
    </source>
</evidence>
<dbReference type="Pfam" id="PF01467">
    <property type="entry name" value="CTP_transf_like"/>
    <property type="match status" value="1"/>
</dbReference>
<name>A0A4Q7W279_9BURK</name>
<dbReference type="NCBIfam" id="TIGR00125">
    <property type="entry name" value="cyt_tran_rel"/>
    <property type="match status" value="1"/>
</dbReference>
<accession>A0A4Q7W279</accession>
<comment type="pathway">
    <text evidence="2 11">Cofactor biosynthesis; NAD(+) biosynthesis; deamido-NAD(+) from nicotinate D-ribonucleotide: step 1/1.</text>
</comment>
<dbReference type="HAMAP" id="MF_00244">
    <property type="entry name" value="NaMN_adenylyltr"/>
    <property type="match status" value="1"/>
</dbReference>
<keyword evidence="6 11" id="KW-0548">Nucleotidyltransferase</keyword>
<evidence type="ECO:0000313" key="14">
    <source>
        <dbReference type="Proteomes" id="UP000293671"/>
    </source>
</evidence>
<gene>
    <name evidence="11" type="primary">nadD</name>
    <name evidence="13" type="ORF">EV670_1056</name>
</gene>
<evidence type="ECO:0000256" key="6">
    <source>
        <dbReference type="ARBA" id="ARBA00022695"/>
    </source>
</evidence>
<dbReference type="OrthoDB" id="5295945at2"/>
<dbReference type="NCBIfam" id="TIGR00482">
    <property type="entry name" value="nicotinate (nicotinamide) nucleotide adenylyltransferase"/>
    <property type="match status" value="1"/>
</dbReference>
<dbReference type="GO" id="GO:0009435">
    <property type="term" value="P:NAD+ biosynthetic process"/>
    <property type="evidence" value="ECO:0007669"/>
    <property type="project" value="UniProtKB-UniRule"/>
</dbReference>
<comment type="catalytic activity">
    <reaction evidence="10 11">
        <text>nicotinate beta-D-ribonucleotide + ATP + H(+) = deamido-NAD(+) + diphosphate</text>
        <dbReference type="Rhea" id="RHEA:22860"/>
        <dbReference type="ChEBI" id="CHEBI:15378"/>
        <dbReference type="ChEBI" id="CHEBI:30616"/>
        <dbReference type="ChEBI" id="CHEBI:33019"/>
        <dbReference type="ChEBI" id="CHEBI:57502"/>
        <dbReference type="ChEBI" id="CHEBI:58437"/>
        <dbReference type="EC" id="2.7.7.18"/>
    </reaction>
</comment>
<dbReference type="InterPro" id="IPR004821">
    <property type="entry name" value="Cyt_trans-like"/>
</dbReference>
<feature type="domain" description="Cytidyltransferase-like" evidence="12">
    <location>
        <begin position="14"/>
        <end position="180"/>
    </location>
</feature>
<evidence type="ECO:0000313" key="13">
    <source>
        <dbReference type="EMBL" id="RZU03025.1"/>
    </source>
</evidence>
<evidence type="ECO:0000256" key="5">
    <source>
        <dbReference type="ARBA" id="ARBA00022679"/>
    </source>
</evidence>
<dbReference type="InterPro" id="IPR005248">
    <property type="entry name" value="NadD/NMNAT"/>
</dbReference>
<dbReference type="EMBL" id="SHKP01000004">
    <property type="protein sequence ID" value="RZU03025.1"/>
    <property type="molecule type" value="Genomic_DNA"/>
</dbReference>
<dbReference type="NCBIfam" id="NF000840">
    <property type="entry name" value="PRK00071.1-3"/>
    <property type="match status" value="1"/>
</dbReference>
<evidence type="ECO:0000259" key="12">
    <source>
        <dbReference type="Pfam" id="PF01467"/>
    </source>
</evidence>
<dbReference type="SUPFAM" id="SSF52374">
    <property type="entry name" value="Nucleotidylyl transferase"/>
    <property type="match status" value="1"/>
</dbReference>
<dbReference type="PANTHER" id="PTHR39321:SF3">
    <property type="entry name" value="PHOSPHOPANTETHEINE ADENYLYLTRANSFERASE"/>
    <property type="match status" value="1"/>
</dbReference>
<reference evidence="13 14" key="1">
    <citation type="submission" date="2019-02" db="EMBL/GenBank/DDBJ databases">
        <title>Genomic Encyclopedia of Type Strains, Phase IV (KMG-IV): sequencing the most valuable type-strain genomes for metagenomic binning, comparative biology and taxonomic classification.</title>
        <authorList>
            <person name="Goeker M."/>
        </authorList>
    </citation>
    <scope>NUCLEOTIDE SEQUENCE [LARGE SCALE GENOMIC DNA]</scope>
    <source>
        <strain evidence="13 14">DSM 19570</strain>
    </source>
</reference>
<protein>
    <recommendedName>
        <fullName evidence="11">Probable nicotinate-nucleotide adenylyltransferase</fullName>
        <ecNumber evidence="11">2.7.7.18</ecNumber>
    </recommendedName>
    <alternativeName>
        <fullName evidence="11">Deamido-NAD(+) diphosphorylase</fullName>
    </alternativeName>
    <alternativeName>
        <fullName evidence="11">Deamido-NAD(+) pyrophosphorylase</fullName>
    </alternativeName>
    <alternativeName>
        <fullName evidence="11">Nicotinate mononucleotide adenylyltransferase</fullName>
        <shortName evidence="11">NaMN adenylyltransferase</shortName>
    </alternativeName>
</protein>
<evidence type="ECO:0000256" key="9">
    <source>
        <dbReference type="ARBA" id="ARBA00023027"/>
    </source>
</evidence>
<dbReference type="RefSeq" id="WP_130430735.1">
    <property type="nucleotide sequence ID" value="NZ_SHKP01000004.1"/>
</dbReference>
<keyword evidence="8 11" id="KW-0067">ATP-binding</keyword>
<keyword evidence="9 11" id="KW-0520">NAD</keyword>
<dbReference type="GO" id="GO:0005524">
    <property type="term" value="F:ATP binding"/>
    <property type="evidence" value="ECO:0007669"/>
    <property type="project" value="UniProtKB-KW"/>
</dbReference>
<evidence type="ECO:0000256" key="3">
    <source>
        <dbReference type="ARBA" id="ARBA00009014"/>
    </source>
</evidence>
<dbReference type="GO" id="GO:0004515">
    <property type="term" value="F:nicotinate-nucleotide adenylyltransferase activity"/>
    <property type="evidence" value="ECO:0007669"/>
    <property type="project" value="UniProtKB-UniRule"/>
</dbReference>
<keyword evidence="7 11" id="KW-0547">Nucleotide-binding</keyword>
<keyword evidence="4 11" id="KW-0662">Pyridine nucleotide biosynthesis</keyword>
<evidence type="ECO:0000256" key="11">
    <source>
        <dbReference type="HAMAP-Rule" id="MF_00244"/>
    </source>
</evidence>
<evidence type="ECO:0000256" key="10">
    <source>
        <dbReference type="ARBA" id="ARBA00048721"/>
    </source>
</evidence>
<evidence type="ECO:0000256" key="4">
    <source>
        <dbReference type="ARBA" id="ARBA00022642"/>
    </source>
</evidence>
<organism evidence="13 14">
    <name type="scientific">Rivibacter subsaxonicus</name>
    <dbReference type="NCBI Taxonomy" id="457575"/>
    <lineage>
        <taxon>Bacteria</taxon>
        <taxon>Pseudomonadati</taxon>
        <taxon>Pseudomonadota</taxon>
        <taxon>Betaproteobacteria</taxon>
        <taxon>Burkholderiales</taxon>
        <taxon>Rivibacter</taxon>
    </lineage>
</organism>
<keyword evidence="5 11" id="KW-0808">Transferase</keyword>
<dbReference type="Gene3D" id="3.40.50.620">
    <property type="entry name" value="HUPs"/>
    <property type="match status" value="1"/>
</dbReference>
<dbReference type="InterPro" id="IPR014729">
    <property type="entry name" value="Rossmann-like_a/b/a_fold"/>
</dbReference>
<proteinExistence type="inferred from homology"/>
<dbReference type="UniPathway" id="UPA00253">
    <property type="reaction ID" value="UER00332"/>
</dbReference>
<comment type="similarity">
    <text evidence="3 11">Belongs to the NadD family.</text>
</comment>
<dbReference type="AlphaFoldDB" id="A0A4Q7W279"/>
<comment type="function">
    <text evidence="1 11">Catalyzes the reversible adenylation of nicotinate mononucleotide (NaMN) to nicotinic acid adenine dinucleotide (NaAD).</text>
</comment>
<comment type="caution">
    <text evidence="13">The sequence shown here is derived from an EMBL/GenBank/DDBJ whole genome shotgun (WGS) entry which is preliminary data.</text>
</comment>
<evidence type="ECO:0000256" key="7">
    <source>
        <dbReference type="ARBA" id="ARBA00022741"/>
    </source>
</evidence>